<dbReference type="Pfam" id="PF13673">
    <property type="entry name" value="Acetyltransf_10"/>
    <property type="match status" value="1"/>
</dbReference>
<keyword evidence="3" id="KW-1185">Reference proteome</keyword>
<dbReference type="PROSITE" id="PS51186">
    <property type="entry name" value="GNAT"/>
    <property type="match status" value="1"/>
</dbReference>
<dbReference type="GO" id="GO:0016747">
    <property type="term" value="F:acyltransferase activity, transferring groups other than amino-acyl groups"/>
    <property type="evidence" value="ECO:0007669"/>
    <property type="project" value="InterPro"/>
</dbReference>
<proteinExistence type="predicted"/>
<feature type="domain" description="N-acetyltransferase" evidence="1">
    <location>
        <begin position="1"/>
        <end position="152"/>
    </location>
</feature>
<evidence type="ECO:0000313" key="3">
    <source>
        <dbReference type="Proteomes" id="UP000095552"/>
    </source>
</evidence>
<dbReference type="SUPFAM" id="SSF55729">
    <property type="entry name" value="Acyl-CoA N-acyltransferases (Nat)"/>
    <property type="match status" value="1"/>
</dbReference>
<dbReference type="InterPro" id="IPR016181">
    <property type="entry name" value="Acyl_CoA_acyltransferase"/>
</dbReference>
<dbReference type="EMBL" id="MDGQ01000005">
    <property type="protein sequence ID" value="OEK05001.1"/>
    <property type="molecule type" value="Genomic_DNA"/>
</dbReference>
<evidence type="ECO:0000313" key="2">
    <source>
        <dbReference type="EMBL" id="OEK05001.1"/>
    </source>
</evidence>
<evidence type="ECO:0000259" key="1">
    <source>
        <dbReference type="PROSITE" id="PS51186"/>
    </source>
</evidence>
<organism evidence="2 3">
    <name type="scientific">Roseivirga misakiensis</name>
    <dbReference type="NCBI Taxonomy" id="1563681"/>
    <lineage>
        <taxon>Bacteria</taxon>
        <taxon>Pseudomonadati</taxon>
        <taxon>Bacteroidota</taxon>
        <taxon>Cytophagia</taxon>
        <taxon>Cytophagales</taxon>
        <taxon>Roseivirgaceae</taxon>
        <taxon>Roseivirga</taxon>
    </lineage>
</organism>
<dbReference type="RefSeq" id="WP_069836505.1">
    <property type="nucleotide sequence ID" value="NZ_MDGQ01000005.1"/>
</dbReference>
<gene>
    <name evidence="2" type="ORF">BFP71_16380</name>
</gene>
<name>A0A1E5T0W2_9BACT</name>
<dbReference type="OrthoDB" id="9789605at2"/>
<protein>
    <recommendedName>
        <fullName evidence="1">N-acetyltransferase domain-containing protein</fullName>
    </recommendedName>
</protein>
<comment type="caution">
    <text evidence="2">The sequence shown here is derived from an EMBL/GenBank/DDBJ whole genome shotgun (WGS) entry which is preliminary data.</text>
</comment>
<dbReference type="CDD" id="cd04301">
    <property type="entry name" value="NAT_SF"/>
    <property type="match status" value="1"/>
</dbReference>
<dbReference type="AlphaFoldDB" id="A0A1E5T0W2"/>
<reference evidence="2 3" key="1">
    <citation type="submission" date="2016-08" db="EMBL/GenBank/DDBJ databases">
        <title>Draft genome of Fabibacter sp. strain SK-8.</title>
        <authorList>
            <person name="Wong S.-K."/>
            <person name="Hamasaki K."/>
            <person name="Yoshizawa S."/>
        </authorList>
    </citation>
    <scope>NUCLEOTIDE SEQUENCE [LARGE SCALE GENOMIC DNA]</scope>
    <source>
        <strain evidence="2 3">SK-8</strain>
    </source>
</reference>
<accession>A0A1E5T0W2</accession>
<dbReference type="Gene3D" id="3.40.630.30">
    <property type="match status" value="1"/>
</dbReference>
<dbReference type="InterPro" id="IPR000182">
    <property type="entry name" value="GNAT_dom"/>
</dbReference>
<dbReference type="STRING" id="1563681.BFP71_16380"/>
<sequence>MKVTKLTKASSKDAFLLSGIAQKAKAHWGYPAEWLELWKPDLTFDQDYLNSHNTYTISEDGTSTPLGFCIVIEEGNHFQIEHCWVNQSQIGKGLGKKLMEEVLKKEPYLNHEFQVLSDPNAVGFYEKFGFQVKQMIPGVPEGRELPLMVMTNHST</sequence>
<dbReference type="Proteomes" id="UP000095552">
    <property type="component" value="Unassembled WGS sequence"/>
</dbReference>